<dbReference type="SUPFAM" id="SSF48371">
    <property type="entry name" value="ARM repeat"/>
    <property type="match status" value="1"/>
</dbReference>
<dbReference type="GO" id="GO:0005635">
    <property type="term" value="C:nuclear envelope"/>
    <property type="evidence" value="ECO:0007669"/>
    <property type="project" value="TreeGrafter"/>
</dbReference>
<dbReference type="STRING" id="454286.A0A0J8R2M9"/>
<dbReference type="GO" id="GO:0006606">
    <property type="term" value="P:protein import into nucleus"/>
    <property type="evidence" value="ECO:0007669"/>
    <property type="project" value="TreeGrafter"/>
</dbReference>
<accession>A0A0J8R2M9</accession>
<comment type="subcellular location">
    <subcellularLocation>
        <location evidence="1">Cytoplasm</location>
    </subcellularLocation>
</comment>
<dbReference type="AlphaFoldDB" id="A0A0J8R2M9"/>
<dbReference type="PANTHER" id="PTHR10997:SF18">
    <property type="entry name" value="D-IMPORTIN 7_RANBP7"/>
    <property type="match status" value="1"/>
</dbReference>
<evidence type="ECO:0000256" key="3">
    <source>
        <dbReference type="ARBA" id="ARBA00022927"/>
    </source>
</evidence>
<evidence type="ECO:0000313" key="4">
    <source>
        <dbReference type="EMBL" id="KMU79414.1"/>
    </source>
</evidence>
<dbReference type="GO" id="GO:0005829">
    <property type="term" value="C:cytosol"/>
    <property type="evidence" value="ECO:0007669"/>
    <property type="project" value="TreeGrafter"/>
</dbReference>
<dbReference type="InterPro" id="IPR011989">
    <property type="entry name" value="ARM-like"/>
</dbReference>
<dbReference type="EMBL" id="DS268176">
    <property type="protein sequence ID" value="KMU79414.1"/>
    <property type="molecule type" value="Genomic_DNA"/>
</dbReference>
<evidence type="ECO:0000256" key="2">
    <source>
        <dbReference type="ARBA" id="ARBA00022490"/>
    </source>
</evidence>
<protein>
    <submittedName>
        <fullName evidence="4">Importin-8</fullName>
    </submittedName>
</protein>
<keyword evidence="2" id="KW-0963">Cytoplasm</keyword>
<sequence>MKCFEIIDSCTYAAESLSLPTMWQSFCLWFHKTFKTGAELYLEDMLPALDNYVTYGSAMLIQNPEYLAAIVSMVEDIFRDDKTGGVDRICACKLGEAIMLNLRGHVNQYIPVFISLAMPILANDGAMTKSYRIHLMEMVINAIYYNPLLALQVLESNGWTNKFFSSWFSNIDSFKRVHDKKLSIVAISALLTMRAEDVPASVQPGWPRLLQGISRLFQTLPAAVKLREQATKESDLQFDGTGDDDDFDNDWSGEAVKLSTIPDDDEDELDEESLLESPLDKVEPYSVFKTSLLKPTSPLRESHKILNAEEQQVIQEVVDEADAHALAAENANAELAKLNGGS</sequence>
<dbReference type="Gene3D" id="1.25.10.10">
    <property type="entry name" value="Leucine-rich Repeat Variant"/>
    <property type="match status" value="1"/>
</dbReference>
<gene>
    <name evidence="4" type="ORF">CISG_07845</name>
</gene>
<keyword evidence="3" id="KW-0813">Transport</keyword>
<dbReference type="PANTHER" id="PTHR10997">
    <property type="entry name" value="IMPORTIN-7, 8, 11"/>
    <property type="match status" value="1"/>
</dbReference>
<dbReference type="Proteomes" id="UP000054559">
    <property type="component" value="Unassembled WGS sequence"/>
</dbReference>
<evidence type="ECO:0000256" key="1">
    <source>
        <dbReference type="ARBA" id="ARBA00004496"/>
    </source>
</evidence>
<keyword evidence="3" id="KW-0653">Protein transport</keyword>
<reference evidence="5" key="1">
    <citation type="journal article" date="2010" name="Genome Res.">
        <title>Population genomic sequencing of Coccidioides fungi reveals recent hybridization and transposon control.</title>
        <authorList>
            <person name="Neafsey D.E."/>
            <person name="Barker B.M."/>
            <person name="Sharpton T.J."/>
            <person name="Stajich J.E."/>
            <person name="Park D.J."/>
            <person name="Whiston E."/>
            <person name="Hung C.-Y."/>
            <person name="McMahan C."/>
            <person name="White J."/>
            <person name="Sykes S."/>
            <person name="Heiman D."/>
            <person name="Young S."/>
            <person name="Zeng Q."/>
            <person name="Abouelleil A."/>
            <person name="Aftuck L."/>
            <person name="Bessette D."/>
            <person name="Brown A."/>
            <person name="FitzGerald M."/>
            <person name="Lui A."/>
            <person name="Macdonald J.P."/>
            <person name="Priest M."/>
            <person name="Orbach M.J."/>
            <person name="Galgiani J.N."/>
            <person name="Kirkland T.N."/>
            <person name="Cole G.T."/>
            <person name="Birren B.W."/>
            <person name="Henn M.R."/>
            <person name="Taylor J.W."/>
            <person name="Rounsley S.D."/>
        </authorList>
    </citation>
    <scope>NUCLEOTIDE SEQUENCE [LARGE SCALE GENOMIC DNA]</scope>
    <source>
        <strain evidence="5">RMSCC 3703</strain>
    </source>
</reference>
<name>A0A0J8R2M9_COCIT</name>
<organism evidence="4 5">
    <name type="scientific">Coccidioides immitis RMSCC 3703</name>
    <dbReference type="NCBI Taxonomy" id="454286"/>
    <lineage>
        <taxon>Eukaryota</taxon>
        <taxon>Fungi</taxon>
        <taxon>Dikarya</taxon>
        <taxon>Ascomycota</taxon>
        <taxon>Pezizomycotina</taxon>
        <taxon>Eurotiomycetes</taxon>
        <taxon>Eurotiomycetidae</taxon>
        <taxon>Onygenales</taxon>
        <taxon>Onygenaceae</taxon>
        <taxon>Coccidioides</taxon>
    </lineage>
</organism>
<evidence type="ECO:0000313" key="5">
    <source>
        <dbReference type="Proteomes" id="UP000054559"/>
    </source>
</evidence>
<dbReference type="InterPro" id="IPR016024">
    <property type="entry name" value="ARM-type_fold"/>
</dbReference>
<proteinExistence type="predicted"/>